<evidence type="ECO:0000313" key="2">
    <source>
        <dbReference type="EMBL" id="QOY55328.1"/>
    </source>
</evidence>
<reference evidence="2 3" key="1">
    <citation type="submission" date="2020-05" db="EMBL/GenBank/DDBJ databases">
        <title>Sulfurimonas marisnigri, sp. nov., and Sulfurimonas baltica, sp. nov., manganese oxide reducing chemolithoautotrophs of the class Epsilonproteobacteria isolated from the pelagic redoxclines of the Black and Baltic Seas and emended description of the genus Sulfurimonas.</title>
        <authorList>
            <person name="Henkel J.V."/>
            <person name="Laudan C."/>
            <person name="Werner J."/>
            <person name="Neu T."/>
            <person name="Plewe S."/>
            <person name="Sproer C."/>
            <person name="Bunk B."/>
            <person name="Schulz-Vogt H.N."/>
        </authorList>
    </citation>
    <scope>NUCLEOTIDE SEQUENCE [LARGE SCALE GENOMIC DNA]</scope>
    <source>
        <strain evidence="2 3">SoZ1</strain>
    </source>
</reference>
<evidence type="ECO:0000256" key="1">
    <source>
        <dbReference type="SAM" id="Coils"/>
    </source>
</evidence>
<dbReference type="EMBL" id="CP054493">
    <property type="protein sequence ID" value="QOY55328.1"/>
    <property type="molecule type" value="Genomic_DNA"/>
</dbReference>
<name>A0A7S7M1K5_9BACT</name>
<evidence type="ECO:0000313" key="3">
    <source>
        <dbReference type="Proteomes" id="UP000593836"/>
    </source>
</evidence>
<feature type="coiled-coil region" evidence="1">
    <location>
        <begin position="424"/>
        <end position="458"/>
    </location>
</feature>
<dbReference type="KEGG" id="smas:HUE87_03570"/>
<accession>A0A7S7M1K5</accession>
<gene>
    <name evidence="2" type="ORF">HUE87_03570</name>
</gene>
<sequence length="703" mass="83261">MNNVKSPPIVKPPLTLNKFKFTVHTEQNEFQEKLFNFIEKQNMVEDKDKTNTKVKFYRYKLNKNDVIKISSVYQNDDYIADLKDKGSLFFSLKISNKYDYTFSFENIAQLTNFNFPKGLVGEKLNIAYAYDEIYSSESLIFERTNILKKCLKFIGDQNLKPNTKIKTIGFSVTFDEESESPRIIKYTNVFGYGQVVYNDADSLAFDTKTLLRLSSKFNTTDNKLQEYPRINIVKKHNYDEGYEKVDYIVPQNIPINYDNIKLIKFNTDKDKLINGKKKGVYTYWNYSKSKDIYTSKINYYKADIKYPQEIISGFEKLTSKEIILELHKVMVRRFKACNEVIVQKGSYDRYYVKLNIDCTCKIDKPIKITEKNHLVFKLDIDSKSDYFKISHTSENSMLQQLYRSKKVLTENKERALTKEDIEIYKVEHVECLSYEKEIEKYENEILKIITRFEDKKKDLKKPIRIVGNNMEGQMSTIGISHIEYLLKIFIDFPKKGWSEFFSEFEKDINSSLPILELELEEKIGILRKDIKMYFIDLLDIAKKSIPKMDENTKKLYIAKNNMLPSDIKKDMDFLVKKVDIKYAKDHFFNFKTKEQLVFSFEVNRWDTKHKRTLEKYDDKKKHYFTLDDDIQDIAKHVINFTSKYKLLEIKDKAILEQVLDTTTENFKTKKKFIENVIEDSNTQELMKLNETTLTTFLAKSLEL</sequence>
<keyword evidence="1" id="KW-0175">Coiled coil</keyword>
<proteinExistence type="predicted"/>
<dbReference type="Proteomes" id="UP000593836">
    <property type="component" value="Chromosome"/>
</dbReference>
<dbReference type="RefSeq" id="WP_194367369.1">
    <property type="nucleotide sequence ID" value="NZ_CP054493.1"/>
</dbReference>
<organism evidence="2 3">
    <name type="scientific">Candidatus Sulfurimonas marisnigri</name>
    <dbReference type="NCBI Taxonomy" id="2740405"/>
    <lineage>
        <taxon>Bacteria</taxon>
        <taxon>Pseudomonadati</taxon>
        <taxon>Campylobacterota</taxon>
        <taxon>Epsilonproteobacteria</taxon>
        <taxon>Campylobacterales</taxon>
        <taxon>Sulfurimonadaceae</taxon>
        <taxon>Sulfurimonas</taxon>
    </lineage>
</organism>
<keyword evidence="3" id="KW-1185">Reference proteome</keyword>
<dbReference type="AlphaFoldDB" id="A0A7S7M1K5"/>
<protein>
    <submittedName>
        <fullName evidence="2">Uncharacterized protein</fullName>
    </submittedName>
</protein>